<evidence type="ECO:0000256" key="2">
    <source>
        <dbReference type="ARBA" id="ARBA00004413"/>
    </source>
</evidence>
<evidence type="ECO:0000256" key="4">
    <source>
        <dbReference type="ARBA" id="ARBA00021870"/>
    </source>
</evidence>
<accession>A0A6J5GXT6</accession>
<evidence type="ECO:0000313" key="14">
    <source>
        <dbReference type="EMBL" id="CAB3807257.1"/>
    </source>
</evidence>
<evidence type="ECO:0000256" key="8">
    <source>
        <dbReference type="ARBA" id="ARBA00023136"/>
    </source>
</evidence>
<dbReference type="InterPro" id="IPR023087">
    <property type="entry name" value="Flg_Motor_Flig_C"/>
</dbReference>
<dbReference type="GO" id="GO:0005886">
    <property type="term" value="C:plasma membrane"/>
    <property type="evidence" value="ECO:0007669"/>
    <property type="project" value="UniProtKB-SubCell"/>
</dbReference>
<keyword evidence="8" id="KW-0472">Membrane</keyword>
<keyword evidence="5" id="KW-1003">Cell membrane</keyword>
<dbReference type="InterPro" id="IPR000090">
    <property type="entry name" value="Flg_Motor_Flig"/>
</dbReference>
<dbReference type="GO" id="GO:0006935">
    <property type="term" value="P:chemotaxis"/>
    <property type="evidence" value="ECO:0007669"/>
    <property type="project" value="UniProtKB-KW"/>
</dbReference>
<dbReference type="PRINTS" id="PR00954">
    <property type="entry name" value="FLGMOTORFLIG"/>
</dbReference>
<dbReference type="Gene3D" id="1.10.220.30">
    <property type="match status" value="3"/>
</dbReference>
<dbReference type="GO" id="GO:0071973">
    <property type="term" value="P:bacterial-type flagellum-dependent cell motility"/>
    <property type="evidence" value="ECO:0007669"/>
    <property type="project" value="InterPro"/>
</dbReference>
<keyword evidence="9" id="KW-0975">Bacterial flagellum</keyword>
<evidence type="ECO:0000259" key="12">
    <source>
        <dbReference type="Pfam" id="PF14841"/>
    </source>
</evidence>
<dbReference type="NCBIfam" id="TIGR00207">
    <property type="entry name" value="fliG"/>
    <property type="match status" value="1"/>
</dbReference>
<protein>
    <recommendedName>
        <fullName evidence="4">Flagellar motor switch protein FliG</fullName>
    </recommendedName>
</protein>
<dbReference type="GO" id="GO:0003774">
    <property type="term" value="F:cytoskeletal motor activity"/>
    <property type="evidence" value="ECO:0007669"/>
    <property type="project" value="InterPro"/>
</dbReference>
<name>A0A6J5GXT6_9BURK</name>
<keyword evidence="7" id="KW-0283">Flagellar rotation</keyword>
<evidence type="ECO:0000256" key="1">
    <source>
        <dbReference type="ARBA" id="ARBA00004117"/>
    </source>
</evidence>
<feature type="domain" description="Flagellar motor switch protein FliG C-terminal" evidence="11">
    <location>
        <begin position="253"/>
        <end position="359"/>
    </location>
</feature>
<evidence type="ECO:0000256" key="5">
    <source>
        <dbReference type="ARBA" id="ARBA00022475"/>
    </source>
</evidence>
<dbReference type="GO" id="GO:0009425">
    <property type="term" value="C:bacterial-type flagellum basal body"/>
    <property type="evidence" value="ECO:0007669"/>
    <property type="project" value="UniProtKB-SubCell"/>
</dbReference>
<dbReference type="EMBL" id="CADIKI010000024">
    <property type="protein sequence ID" value="CAB3807257.1"/>
    <property type="molecule type" value="Genomic_DNA"/>
</dbReference>
<gene>
    <name evidence="14" type="primary">fliG_2</name>
    <name evidence="14" type="ORF">LMG27177_06293</name>
</gene>
<feature type="domain" description="Flagellar motor switch protein FliG N-terminal" evidence="13">
    <location>
        <begin position="42"/>
        <end position="136"/>
    </location>
</feature>
<dbReference type="Pfam" id="PF14842">
    <property type="entry name" value="FliG_N"/>
    <property type="match status" value="1"/>
</dbReference>
<comment type="similarity">
    <text evidence="3">Belongs to the FliG family.</text>
</comment>
<keyword evidence="14" id="KW-0282">Flagellum</keyword>
<reference evidence="14 15" key="1">
    <citation type="submission" date="2020-04" db="EMBL/GenBank/DDBJ databases">
        <authorList>
            <person name="De Canck E."/>
        </authorList>
    </citation>
    <scope>NUCLEOTIDE SEQUENCE [LARGE SCALE GENOMIC DNA]</scope>
    <source>
        <strain evidence="14 15">LMG 27177</strain>
    </source>
</reference>
<keyword evidence="14" id="KW-0966">Cell projection</keyword>
<dbReference type="InterPro" id="IPR032779">
    <property type="entry name" value="FliG_M"/>
</dbReference>
<dbReference type="PANTHER" id="PTHR30534:SF0">
    <property type="entry name" value="FLAGELLAR MOTOR SWITCH PROTEIN FLIG"/>
    <property type="match status" value="1"/>
</dbReference>
<dbReference type="PANTHER" id="PTHR30534">
    <property type="entry name" value="FLAGELLAR MOTOR SWITCH PROTEIN FLIG"/>
    <property type="match status" value="1"/>
</dbReference>
<evidence type="ECO:0000259" key="11">
    <source>
        <dbReference type="Pfam" id="PF01706"/>
    </source>
</evidence>
<evidence type="ECO:0000313" key="15">
    <source>
        <dbReference type="Proteomes" id="UP000494252"/>
    </source>
</evidence>
<keyword evidence="14" id="KW-0969">Cilium</keyword>
<feature type="domain" description="Flagellar motor switch protein FliG middle" evidence="12">
    <location>
        <begin position="152"/>
        <end position="220"/>
    </location>
</feature>
<dbReference type="Pfam" id="PF14841">
    <property type="entry name" value="FliG_M"/>
    <property type="match status" value="1"/>
</dbReference>
<evidence type="ECO:0000256" key="9">
    <source>
        <dbReference type="ARBA" id="ARBA00023143"/>
    </source>
</evidence>
<organism evidence="14 15">
    <name type="scientific">Paraburkholderia fynbosensis</name>
    <dbReference type="NCBI Taxonomy" id="1200993"/>
    <lineage>
        <taxon>Bacteria</taxon>
        <taxon>Pseudomonadati</taxon>
        <taxon>Pseudomonadota</taxon>
        <taxon>Betaproteobacteria</taxon>
        <taxon>Burkholderiales</taxon>
        <taxon>Burkholderiaceae</taxon>
        <taxon>Paraburkholderia</taxon>
    </lineage>
</organism>
<evidence type="ECO:0000256" key="3">
    <source>
        <dbReference type="ARBA" id="ARBA00010299"/>
    </source>
</evidence>
<keyword evidence="6" id="KW-0145">Chemotaxis</keyword>
<dbReference type="PIRSF" id="PIRSF003161">
    <property type="entry name" value="FliG"/>
    <property type="match status" value="1"/>
</dbReference>
<dbReference type="AlphaFoldDB" id="A0A6J5GXT6"/>
<keyword evidence="15" id="KW-1185">Reference proteome</keyword>
<evidence type="ECO:0000259" key="13">
    <source>
        <dbReference type="Pfam" id="PF14842"/>
    </source>
</evidence>
<dbReference type="InterPro" id="IPR028263">
    <property type="entry name" value="FliG_N"/>
</dbReference>
<dbReference type="Pfam" id="PF01706">
    <property type="entry name" value="FliG_C"/>
    <property type="match status" value="1"/>
</dbReference>
<dbReference type="InterPro" id="IPR011002">
    <property type="entry name" value="FliG_a-hlx"/>
</dbReference>
<evidence type="ECO:0000256" key="6">
    <source>
        <dbReference type="ARBA" id="ARBA00022500"/>
    </source>
</evidence>
<evidence type="ECO:0000256" key="7">
    <source>
        <dbReference type="ARBA" id="ARBA00022779"/>
    </source>
</evidence>
<comment type="subcellular location">
    <subcellularLocation>
        <location evidence="1">Bacterial flagellum basal body</location>
    </subcellularLocation>
    <subcellularLocation>
        <location evidence="2">Cell membrane</location>
        <topology evidence="2">Peripheral membrane protein</topology>
        <orientation evidence="2">Cytoplasmic side</orientation>
    </subcellularLocation>
</comment>
<proteinExistence type="inferred from homology"/>
<evidence type="ECO:0000256" key="10">
    <source>
        <dbReference type="ARBA" id="ARBA00025598"/>
    </source>
</evidence>
<comment type="function">
    <text evidence="10">FliG is one of three proteins (FliG, FliN, FliM) that forms the rotor-mounted switch complex (C ring), located at the base of the basal body. This complex interacts with the CheY and CheZ chemotaxis proteins, in addition to contacting components of the motor that determine the direction of flagellar rotation.</text>
</comment>
<dbReference type="Proteomes" id="UP000494252">
    <property type="component" value="Unassembled WGS sequence"/>
</dbReference>
<dbReference type="SUPFAM" id="SSF48029">
    <property type="entry name" value="FliG"/>
    <property type="match status" value="2"/>
</dbReference>
<sequence length="368" mass="40824">MQFWYSARLCRRSIWYRRDLAACPEFRLAVSADGVRSMSGNGVVKAAMLLMALDPDEAAEAFRHFDPREVQKISTAMAALKNVAHSDGDYAICDFIAQARTHTTLSLDADQYIPSVLNRSRGEDRAGAVLDRILVGGDISGIEGLKWMDPPAVAELIRNEHPQSIATVLVHFEPQRASEVLACLTERTRNDALLRIATLDGIHPAALRELDDSLNELLAGGVAAQRRRMGGPRVAAEIINDLSSQQEAPVIESVRDYEDQLAQQIVDEMFNFEKLLTLDDSSVRRLLSDIDLQALIVALKVGPQELVEKFMLNMSQRAAALFAEDLETRGQVRLSEVEMQQRAIMQVVRRLAESGEIALRDKPGDAYA</sequence>